<feature type="compositionally biased region" description="Pro residues" evidence="1">
    <location>
        <begin position="10"/>
        <end position="19"/>
    </location>
</feature>
<dbReference type="GO" id="GO:0080120">
    <property type="term" value="P:CAAX-box protein maturation"/>
    <property type="evidence" value="ECO:0007669"/>
    <property type="project" value="UniProtKB-ARBA"/>
</dbReference>
<dbReference type="Pfam" id="PF02517">
    <property type="entry name" value="Rce1-like"/>
    <property type="match status" value="1"/>
</dbReference>
<protein>
    <recommendedName>
        <fullName evidence="3">CAAX prenyl protease 2/Lysostaphin resistance protein A-like domain-containing protein</fullName>
    </recommendedName>
</protein>
<dbReference type="GO" id="GO:0004175">
    <property type="term" value="F:endopeptidase activity"/>
    <property type="evidence" value="ECO:0007669"/>
    <property type="project" value="UniProtKB-ARBA"/>
</dbReference>
<feature type="transmembrane region" description="Helical" evidence="2">
    <location>
        <begin position="81"/>
        <end position="102"/>
    </location>
</feature>
<feature type="transmembrane region" description="Helical" evidence="2">
    <location>
        <begin position="233"/>
        <end position="252"/>
    </location>
</feature>
<comment type="caution">
    <text evidence="4">The sequence shown here is derived from an EMBL/GenBank/DDBJ whole genome shotgun (WGS) entry which is preliminary data.</text>
</comment>
<accession>A0A7Y9NP24</accession>
<dbReference type="Proteomes" id="UP000534186">
    <property type="component" value="Unassembled WGS sequence"/>
</dbReference>
<dbReference type="EMBL" id="JACCCV010000002">
    <property type="protein sequence ID" value="NYF52930.1"/>
    <property type="molecule type" value="Genomic_DNA"/>
</dbReference>
<evidence type="ECO:0000313" key="5">
    <source>
        <dbReference type="Proteomes" id="UP000534186"/>
    </source>
</evidence>
<evidence type="ECO:0000256" key="1">
    <source>
        <dbReference type="SAM" id="MobiDB-lite"/>
    </source>
</evidence>
<dbReference type="AlphaFoldDB" id="A0A7Y9NP24"/>
<feature type="domain" description="CAAX prenyl protease 2/Lysostaphin resistance protein A-like" evidence="3">
    <location>
        <begin position="164"/>
        <end position="269"/>
    </location>
</feature>
<gene>
    <name evidence="4" type="ORF">HDF12_003329</name>
</gene>
<feature type="transmembrane region" description="Helical" evidence="2">
    <location>
        <begin position="273"/>
        <end position="290"/>
    </location>
</feature>
<evidence type="ECO:0000313" key="4">
    <source>
        <dbReference type="EMBL" id="NYF52930.1"/>
    </source>
</evidence>
<dbReference type="PANTHER" id="PTHR39430:SF1">
    <property type="entry name" value="PROTEASE"/>
    <property type="match status" value="1"/>
</dbReference>
<evidence type="ECO:0000259" key="3">
    <source>
        <dbReference type="Pfam" id="PF02517"/>
    </source>
</evidence>
<dbReference type="PANTHER" id="PTHR39430">
    <property type="entry name" value="MEMBRANE-ASSOCIATED PROTEASE-RELATED"/>
    <property type="match status" value="1"/>
</dbReference>
<keyword evidence="2" id="KW-0812">Transmembrane</keyword>
<feature type="region of interest" description="Disordered" evidence="1">
    <location>
        <begin position="1"/>
        <end position="23"/>
    </location>
</feature>
<feature type="transmembrane region" description="Helical" evidence="2">
    <location>
        <begin position="162"/>
        <end position="181"/>
    </location>
</feature>
<name>A0A7Y9NP24_9BACT</name>
<keyword evidence="2" id="KW-1133">Transmembrane helix</keyword>
<feature type="transmembrane region" description="Helical" evidence="2">
    <location>
        <begin position="123"/>
        <end position="142"/>
    </location>
</feature>
<evidence type="ECO:0000256" key="2">
    <source>
        <dbReference type="SAM" id="Phobius"/>
    </source>
</evidence>
<reference evidence="4 5" key="1">
    <citation type="submission" date="2020-07" db="EMBL/GenBank/DDBJ databases">
        <title>Genomic Encyclopedia of Type Strains, Phase IV (KMG-V): Genome sequencing to study the core and pangenomes of soil and plant-associated prokaryotes.</title>
        <authorList>
            <person name="Whitman W."/>
        </authorList>
    </citation>
    <scope>NUCLEOTIDE SEQUENCE [LARGE SCALE GENOMIC DNA]</scope>
    <source>
        <strain evidence="4 5">M8UP30</strain>
    </source>
</reference>
<keyword evidence="2" id="KW-0472">Membrane</keyword>
<proteinExistence type="predicted"/>
<feature type="transmembrane region" description="Helical" evidence="2">
    <location>
        <begin position="42"/>
        <end position="61"/>
    </location>
</feature>
<dbReference type="InterPro" id="IPR003675">
    <property type="entry name" value="Rce1/LyrA-like_dom"/>
</dbReference>
<feature type="transmembrane region" description="Helical" evidence="2">
    <location>
        <begin position="208"/>
        <end position="227"/>
    </location>
</feature>
<organism evidence="4 5">
    <name type="scientific">Tunturiibacter lichenicola</name>
    <dbReference type="NCBI Taxonomy" id="2051959"/>
    <lineage>
        <taxon>Bacteria</taxon>
        <taxon>Pseudomonadati</taxon>
        <taxon>Acidobacteriota</taxon>
        <taxon>Terriglobia</taxon>
        <taxon>Terriglobales</taxon>
        <taxon>Acidobacteriaceae</taxon>
        <taxon>Tunturiibacter</taxon>
    </lineage>
</organism>
<sequence length="355" mass="39100">MQTNTQDPLPDTPLPPTPHSPIERPSPLRHVFFGTDGLRAGWSMLIFIALFAAFLFLANFITHKIHPPTHHTSPDHTIPFYFMFLNEAVPLFGVGIITWIMSKVERRPIGVYGLGGASKLPHFVAGLAWGIICLTPFILILWKAGFLVFDNRLLFGSDILRYGAQWLALFFAVGLLEEYFTRGYLQYTLTRGLAGLFRSAFKTPHSNVLAFWTSAVIFSTFFGLIHGSNPGESPIGLLTAGIASMMFCLVLWRTGSLWWAVGFHTTWDWGQSFLYGVADSGIMVQHHLLATHPVGKPLLSGGTTGPEGSVVILPIIILIIAVIVFTLPRTNAGYTRLLEPPVESQDGVIRGAGLE</sequence>
<feature type="transmembrane region" description="Helical" evidence="2">
    <location>
        <begin position="310"/>
        <end position="327"/>
    </location>
</feature>